<evidence type="ECO:0000313" key="4">
    <source>
        <dbReference type="EMBL" id="MBB4662292.1"/>
    </source>
</evidence>
<comment type="caution">
    <text evidence="4">The sequence shown here is derived from an EMBL/GenBank/DDBJ whole genome shotgun (WGS) entry which is preliminary data.</text>
</comment>
<dbReference type="SUPFAM" id="SSF53756">
    <property type="entry name" value="UDP-Glycosyltransferase/glycogen phosphorylase"/>
    <property type="match status" value="2"/>
</dbReference>
<dbReference type="GO" id="GO:0008713">
    <property type="term" value="F:ADP-heptose-lipopolysaccharide heptosyltransferase activity"/>
    <property type="evidence" value="ECO:0007669"/>
    <property type="project" value="TreeGrafter"/>
</dbReference>
<dbReference type="InterPro" id="IPR002201">
    <property type="entry name" value="Glyco_trans_9"/>
</dbReference>
<evidence type="ECO:0000256" key="2">
    <source>
        <dbReference type="ARBA" id="ARBA00022679"/>
    </source>
</evidence>
<keyword evidence="1" id="KW-0328">Glycosyltransferase</keyword>
<keyword evidence="5" id="KW-1185">Reference proteome</keyword>
<dbReference type="PANTHER" id="PTHR30160:SF1">
    <property type="entry name" value="LIPOPOLYSACCHARIDE 1,2-N-ACETYLGLUCOSAMINETRANSFERASE-RELATED"/>
    <property type="match status" value="1"/>
</dbReference>
<dbReference type="Proteomes" id="UP000585272">
    <property type="component" value="Unassembled WGS sequence"/>
</dbReference>
<dbReference type="RefSeq" id="WP_221242966.1">
    <property type="nucleotide sequence ID" value="NZ_JACHNU010000002.1"/>
</dbReference>
<evidence type="ECO:0000256" key="3">
    <source>
        <dbReference type="SAM" id="MobiDB-lite"/>
    </source>
</evidence>
<gene>
    <name evidence="4" type="ORF">BDZ31_001878</name>
</gene>
<organism evidence="4 5">
    <name type="scientific">Conexibacter arvalis</name>
    <dbReference type="NCBI Taxonomy" id="912552"/>
    <lineage>
        <taxon>Bacteria</taxon>
        <taxon>Bacillati</taxon>
        <taxon>Actinomycetota</taxon>
        <taxon>Thermoleophilia</taxon>
        <taxon>Solirubrobacterales</taxon>
        <taxon>Conexibacteraceae</taxon>
        <taxon>Conexibacter</taxon>
    </lineage>
</organism>
<accession>A0A840IC51</accession>
<reference evidence="4 5" key="1">
    <citation type="submission" date="2020-08" db="EMBL/GenBank/DDBJ databases">
        <title>Genomic Encyclopedia of Archaeal and Bacterial Type Strains, Phase II (KMG-II): from individual species to whole genera.</title>
        <authorList>
            <person name="Goeker M."/>
        </authorList>
    </citation>
    <scope>NUCLEOTIDE SEQUENCE [LARGE SCALE GENOMIC DNA]</scope>
    <source>
        <strain evidence="4 5">DSM 23288</strain>
    </source>
</reference>
<protein>
    <submittedName>
        <fullName evidence="4">ADP-heptose:LPS heptosyltransferase</fullName>
    </submittedName>
</protein>
<dbReference type="AlphaFoldDB" id="A0A840IC51"/>
<name>A0A840IC51_9ACTN</name>
<keyword evidence="2 4" id="KW-0808">Transferase</keyword>
<dbReference type="PANTHER" id="PTHR30160">
    <property type="entry name" value="TETRAACYLDISACCHARIDE 4'-KINASE-RELATED"/>
    <property type="match status" value="1"/>
</dbReference>
<feature type="region of interest" description="Disordered" evidence="3">
    <location>
        <begin position="136"/>
        <end position="212"/>
    </location>
</feature>
<evidence type="ECO:0000256" key="1">
    <source>
        <dbReference type="ARBA" id="ARBA00022676"/>
    </source>
</evidence>
<proteinExistence type="predicted"/>
<sequence length="452" mass="46256">MSDDPAPGRPRPRLLVLRALGLGDLLCAVPALRALAAAFPDRRRLLAAPAQLASLIALIGPDPARRPAAGERAIDELVPLPPWVGGRRPPTAAAARLPHGALAVNLHGSGPESHRLLLATKPERLLAFAHPDVPECADGPPWDLPPDAPDAHDAPDAPDAPGKPAAGGAPATASARGVPPGEPEPRHAAAGGAPPREPARGPAAAAGAAPVEHERERWCRLLRAHGIDADPAALELPVRPAHALAGLDATVVHPGAASEARRWPAERWVEVIRAERARGRVVVLTGSASEQPLAERIAAAAGLPPTAVLAGHVDLTGLAALVAAAGRLVCGDTGVAHLATATRTPSVVLFGPVSPERWGPPADRPWHRALWQRTEGAGDPHADRPDPALLAIEPAAVAAALADLPLRPAAAFPSVRPPANQPRVTARPRAAAPPPPVPPPTATGLRPGAAGR</sequence>
<dbReference type="GO" id="GO:0009244">
    <property type="term" value="P:lipopolysaccharide core region biosynthetic process"/>
    <property type="evidence" value="ECO:0007669"/>
    <property type="project" value="TreeGrafter"/>
</dbReference>
<dbReference type="EMBL" id="JACHNU010000002">
    <property type="protein sequence ID" value="MBB4662292.1"/>
    <property type="molecule type" value="Genomic_DNA"/>
</dbReference>
<feature type="compositionally biased region" description="Pro residues" evidence="3">
    <location>
        <begin position="431"/>
        <end position="441"/>
    </location>
</feature>
<feature type="region of interest" description="Disordered" evidence="3">
    <location>
        <begin position="410"/>
        <end position="452"/>
    </location>
</feature>
<dbReference type="Pfam" id="PF01075">
    <property type="entry name" value="Glyco_transf_9"/>
    <property type="match status" value="1"/>
</dbReference>
<dbReference type="CDD" id="cd03789">
    <property type="entry name" value="GT9_LPS_heptosyltransferase"/>
    <property type="match status" value="1"/>
</dbReference>
<dbReference type="InterPro" id="IPR051199">
    <property type="entry name" value="LPS_LOS_Heptosyltrfase"/>
</dbReference>
<feature type="compositionally biased region" description="Low complexity" evidence="3">
    <location>
        <begin position="157"/>
        <end position="175"/>
    </location>
</feature>
<feature type="compositionally biased region" description="Low complexity" evidence="3">
    <location>
        <begin position="188"/>
        <end position="210"/>
    </location>
</feature>
<dbReference type="GO" id="GO:0005829">
    <property type="term" value="C:cytosol"/>
    <property type="evidence" value="ECO:0007669"/>
    <property type="project" value="TreeGrafter"/>
</dbReference>
<dbReference type="Gene3D" id="3.40.50.2000">
    <property type="entry name" value="Glycogen Phosphorylase B"/>
    <property type="match status" value="2"/>
</dbReference>
<evidence type="ECO:0000313" key="5">
    <source>
        <dbReference type="Proteomes" id="UP000585272"/>
    </source>
</evidence>